<comment type="caution">
    <text evidence="2">The sequence shown here is derived from an EMBL/GenBank/DDBJ whole genome shotgun (WGS) entry which is preliminary data.</text>
</comment>
<dbReference type="Pfam" id="PF00085">
    <property type="entry name" value="Thioredoxin"/>
    <property type="match status" value="1"/>
</dbReference>
<dbReference type="EMBL" id="SNRW01000028">
    <property type="protein sequence ID" value="KAA6404110.1"/>
    <property type="molecule type" value="Genomic_DNA"/>
</dbReference>
<dbReference type="InterPro" id="IPR050620">
    <property type="entry name" value="Thioredoxin_H-type-like"/>
</dbReference>
<dbReference type="InterPro" id="IPR042265">
    <property type="entry name" value="DPH1/DPH2_3"/>
</dbReference>
<dbReference type="Gene3D" id="3.40.50.11860">
    <property type="entry name" value="Diphthamide synthesis DPH1/DPH2 domain 3"/>
    <property type="match status" value="1"/>
</dbReference>
<reference evidence="2 3" key="1">
    <citation type="submission" date="2019-03" db="EMBL/GenBank/DDBJ databases">
        <title>Single cell metagenomics reveals metabolic interactions within the superorganism composed of flagellate Streblomastix strix and complex community of Bacteroidetes bacteria on its surface.</title>
        <authorList>
            <person name="Treitli S.C."/>
            <person name="Kolisko M."/>
            <person name="Husnik F."/>
            <person name="Keeling P."/>
            <person name="Hampl V."/>
        </authorList>
    </citation>
    <scope>NUCLEOTIDE SEQUENCE [LARGE SCALE GENOMIC DNA]</scope>
    <source>
        <strain evidence="2">ST1C</strain>
    </source>
</reference>
<name>A0A5J4XAF5_9EUKA</name>
<evidence type="ECO:0000313" key="3">
    <source>
        <dbReference type="Proteomes" id="UP000324800"/>
    </source>
</evidence>
<organism evidence="2 3">
    <name type="scientific">Streblomastix strix</name>
    <dbReference type="NCBI Taxonomy" id="222440"/>
    <lineage>
        <taxon>Eukaryota</taxon>
        <taxon>Metamonada</taxon>
        <taxon>Preaxostyla</taxon>
        <taxon>Oxymonadida</taxon>
        <taxon>Streblomastigidae</taxon>
        <taxon>Streblomastix</taxon>
    </lineage>
</organism>
<protein>
    <recommendedName>
        <fullName evidence="1">Thioredoxin domain-containing protein</fullName>
    </recommendedName>
</protein>
<dbReference type="PROSITE" id="PS51352">
    <property type="entry name" value="THIOREDOXIN_2"/>
    <property type="match status" value="1"/>
</dbReference>
<feature type="domain" description="Thioredoxin" evidence="1">
    <location>
        <begin position="308"/>
        <end position="436"/>
    </location>
</feature>
<accession>A0A5J4XAF5</accession>
<dbReference type="CDD" id="cd02947">
    <property type="entry name" value="TRX_family"/>
    <property type="match status" value="1"/>
</dbReference>
<evidence type="ECO:0000259" key="1">
    <source>
        <dbReference type="PROSITE" id="PS51352"/>
    </source>
</evidence>
<dbReference type="Gene3D" id="3.40.30.10">
    <property type="entry name" value="Glutaredoxin"/>
    <property type="match status" value="1"/>
</dbReference>
<dbReference type="AlphaFoldDB" id="A0A5J4XAF5"/>
<proteinExistence type="predicted"/>
<dbReference type="OrthoDB" id="2121326at2759"/>
<dbReference type="PANTHER" id="PTHR10438:SF468">
    <property type="entry name" value="THIOREDOXIN-1-RELATED"/>
    <property type="match status" value="1"/>
</dbReference>
<dbReference type="SUPFAM" id="SSF52833">
    <property type="entry name" value="Thioredoxin-like"/>
    <property type="match status" value="1"/>
</dbReference>
<evidence type="ECO:0000313" key="2">
    <source>
        <dbReference type="EMBL" id="KAA6404110.1"/>
    </source>
</evidence>
<sequence length="436" mass="50106">MIHFEHDQNKCLCGQRDSKQQNIDKRIIEILLKHLEGAQCEGPVVIAVSYGAEQLNQIFEQQSQTNLIAYNWNWQHRNQTEIQQKVTINEIKLTEAILVFCGELNQSQVLCLTLMAWKAKKNIFIPINPIRQYTLSLQRIQQSFTAKNVVFLITGGQEYMQVAREMKMKFKDLKTITIITFKSNLEAFMLDNYPTADIFVHFACPCSLFPHFTFDSSIHTPFVTPSEWLQAMEQCKLQGVDENSDEEFNNQIENESDQKKGSEKSVYSCYKNKPLAMADKILLKRFIDKTLLSKKQAEEFLILSGNDIECAMELMQNELGSINHGKVLSEKKIIILENQEQFLNILQKGGSQLIVVYFSACWCQPCSSLSNIVRSLPARYPNATILSCDIDAVNDLDELDDIKAIPAFMFFKDGKRAEYFTGDSEDYLLDTIEKYI</sequence>
<dbReference type="InterPro" id="IPR013766">
    <property type="entry name" value="Thioredoxin_domain"/>
</dbReference>
<dbReference type="Proteomes" id="UP000324800">
    <property type="component" value="Unassembled WGS sequence"/>
</dbReference>
<dbReference type="InterPro" id="IPR036249">
    <property type="entry name" value="Thioredoxin-like_sf"/>
</dbReference>
<gene>
    <name evidence="2" type="ORF">EZS28_000364</name>
</gene>
<dbReference type="PANTHER" id="PTHR10438">
    <property type="entry name" value="THIOREDOXIN"/>
    <property type="match status" value="1"/>
</dbReference>